<accession>A0AAV4PN09</accession>
<organism evidence="1 2">
    <name type="scientific">Caerostris extrusa</name>
    <name type="common">Bark spider</name>
    <name type="synonym">Caerostris bankana</name>
    <dbReference type="NCBI Taxonomy" id="172846"/>
    <lineage>
        <taxon>Eukaryota</taxon>
        <taxon>Metazoa</taxon>
        <taxon>Ecdysozoa</taxon>
        <taxon>Arthropoda</taxon>
        <taxon>Chelicerata</taxon>
        <taxon>Arachnida</taxon>
        <taxon>Araneae</taxon>
        <taxon>Araneomorphae</taxon>
        <taxon>Entelegynae</taxon>
        <taxon>Araneoidea</taxon>
        <taxon>Araneidae</taxon>
        <taxon>Caerostris</taxon>
    </lineage>
</organism>
<name>A0AAV4PN09_CAEEX</name>
<proteinExistence type="predicted"/>
<evidence type="ECO:0000313" key="1">
    <source>
        <dbReference type="EMBL" id="GIX97166.1"/>
    </source>
</evidence>
<evidence type="ECO:0000313" key="2">
    <source>
        <dbReference type="Proteomes" id="UP001054945"/>
    </source>
</evidence>
<dbReference type="AlphaFoldDB" id="A0AAV4PN09"/>
<keyword evidence="2" id="KW-1185">Reference proteome</keyword>
<dbReference type="EMBL" id="BPLR01004745">
    <property type="protein sequence ID" value="GIX97166.1"/>
    <property type="molecule type" value="Genomic_DNA"/>
</dbReference>
<dbReference type="Proteomes" id="UP001054945">
    <property type="component" value="Unassembled WGS sequence"/>
</dbReference>
<sequence length="104" mass="12335">MEWSKIVLSVCNIPKRYYQLLKIHVIPMVKHYLKYLDLLFLFMLWTSLSKKITPSLGGMARCISSSRDIKARMESGYVVCSHRDIENSIKYFIIRWRALSQYNV</sequence>
<comment type="caution">
    <text evidence="1">The sequence shown here is derived from an EMBL/GenBank/DDBJ whole genome shotgun (WGS) entry which is preliminary data.</text>
</comment>
<protein>
    <submittedName>
        <fullName evidence="1">Uncharacterized protein</fullName>
    </submittedName>
</protein>
<reference evidence="1 2" key="1">
    <citation type="submission" date="2021-06" db="EMBL/GenBank/DDBJ databases">
        <title>Caerostris extrusa draft genome.</title>
        <authorList>
            <person name="Kono N."/>
            <person name="Arakawa K."/>
        </authorList>
    </citation>
    <scope>NUCLEOTIDE SEQUENCE [LARGE SCALE GENOMIC DNA]</scope>
</reference>
<gene>
    <name evidence="1" type="ORF">CEXT_640031</name>
</gene>